<gene>
    <name evidence="1" type="ORF">HQ605_10625</name>
</gene>
<evidence type="ECO:0000313" key="2">
    <source>
        <dbReference type="Proteomes" id="UP001520140"/>
    </source>
</evidence>
<proteinExistence type="predicted"/>
<organism evidence="1 2">
    <name type="scientific">Rhodococcoides kroppenstedtii</name>
    <dbReference type="NCBI Taxonomy" id="293050"/>
    <lineage>
        <taxon>Bacteria</taxon>
        <taxon>Bacillati</taxon>
        <taxon>Actinomycetota</taxon>
        <taxon>Actinomycetes</taxon>
        <taxon>Mycobacteriales</taxon>
        <taxon>Nocardiaceae</taxon>
        <taxon>Rhodococcoides</taxon>
    </lineage>
</organism>
<comment type="caution">
    <text evidence="1">The sequence shown here is derived from an EMBL/GenBank/DDBJ whole genome shotgun (WGS) entry which is preliminary data.</text>
</comment>
<reference evidence="1 2" key="1">
    <citation type="submission" date="2020-06" db="EMBL/GenBank/DDBJ databases">
        <title>Taxonomy, biology and ecology of Rhodococcus bacteria occurring in California pistachio and other woody hosts as revealed by genome sequence analyses.</title>
        <authorList>
            <person name="Gai Y."/>
            <person name="Riely B."/>
        </authorList>
    </citation>
    <scope>NUCLEOTIDE SEQUENCE [LARGE SCALE GENOMIC DNA]</scope>
    <source>
        <strain evidence="1 2">BP-284</strain>
    </source>
</reference>
<keyword evidence="2" id="KW-1185">Reference proteome</keyword>
<name>A0ABS7NV39_9NOCA</name>
<dbReference type="Proteomes" id="UP001520140">
    <property type="component" value="Unassembled WGS sequence"/>
</dbReference>
<dbReference type="EMBL" id="JABUKG010000009">
    <property type="protein sequence ID" value="MBY6321280.1"/>
    <property type="molecule type" value="Genomic_DNA"/>
</dbReference>
<accession>A0ABS7NV39</accession>
<evidence type="ECO:0000313" key="1">
    <source>
        <dbReference type="EMBL" id="MBY6321280.1"/>
    </source>
</evidence>
<protein>
    <submittedName>
        <fullName evidence="1">Uncharacterized protein</fullName>
    </submittedName>
</protein>
<sequence length="64" mass="6651">MTDAGPGSDGHTTSPGVVVEDFGAEVLSGDDLGRDWGLARRWAVALDSGRLVFVDTANLAPVRP</sequence>